<gene>
    <name evidence="1" type="ORF">HSBAA_30810</name>
</gene>
<dbReference type="AlphaFoldDB" id="A0A455U740"/>
<name>A0A455U740_9GAMM</name>
<dbReference type="Proteomes" id="UP000320231">
    <property type="component" value="Chromosome"/>
</dbReference>
<proteinExistence type="predicted"/>
<accession>A0A455U740</accession>
<protein>
    <submittedName>
        <fullName evidence="1">Uncharacterized protein</fullName>
    </submittedName>
</protein>
<evidence type="ECO:0000313" key="1">
    <source>
        <dbReference type="EMBL" id="BBI61775.1"/>
    </source>
</evidence>
<reference evidence="1 2" key="1">
    <citation type="journal article" date="2019" name="Microbiol. Resour. Announc.">
        <title>Complete Genome Sequence of Halomonas sulfidaeris Strain Esulfide1 Isolated from a Metal Sulfide Rock at a Depth of 2,200 Meters, Obtained Using Nanopore Sequencing.</title>
        <authorList>
            <person name="Saito M."/>
            <person name="Nishigata A."/>
            <person name="Galipon J."/>
            <person name="Arakawa K."/>
        </authorList>
    </citation>
    <scope>NUCLEOTIDE SEQUENCE [LARGE SCALE GENOMIC DNA]</scope>
    <source>
        <strain evidence="1 2">ATCC BAA-803</strain>
    </source>
</reference>
<dbReference type="EMBL" id="AP019514">
    <property type="protein sequence ID" value="BBI61775.1"/>
    <property type="molecule type" value="Genomic_DNA"/>
</dbReference>
<dbReference type="KEGG" id="hsr:HSBAA_30810"/>
<organism evidence="1 2">
    <name type="scientific">Vreelandella sulfidaeris</name>
    <dbReference type="NCBI Taxonomy" id="115553"/>
    <lineage>
        <taxon>Bacteria</taxon>
        <taxon>Pseudomonadati</taxon>
        <taxon>Pseudomonadota</taxon>
        <taxon>Gammaproteobacteria</taxon>
        <taxon>Oceanospirillales</taxon>
        <taxon>Halomonadaceae</taxon>
        <taxon>Vreelandella</taxon>
    </lineage>
</organism>
<evidence type="ECO:0000313" key="2">
    <source>
        <dbReference type="Proteomes" id="UP000320231"/>
    </source>
</evidence>
<sequence length="65" mass="7148">MRYVLFDSHAIGYAAQDGTKLTVGDREIQSIFGSIRSVRRHIVELKGSPPDAVGWQGQVALRPVP</sequence>